<keyword evidence="1" id="KW-0472">Membrane</keyword>
<keyword evidence="3" id="KW-1185">Reference proteome</keyword>
<dbReference type="OrthoDB" id="38692at10239"/>
<evidence type="ECO:0000313" key="3">
    <source>
        <dbReference type="Proteomes" id="UP000012997"/>
    </source>
</evidence>
<evidence type="ECO:0000313" key="2">
    <source>
        <dbReference type="EMBL" id="BAN16868.1"/>
    </source>
</evidence>
<name>N0DSH0_9CAUD</name>
<dbReference type="EMBL" id="AP013057">
    <property type="protein sequence ID" value="BAN16868.1"/>
    <property type="molecule type" value="Genomic_DNA"/>
</dbReference>
<dbReference type="GeneID" id="19592939"/>
<keyword evidence="1" id="KW-0812">Transmembrane</keyword>
<keyword evidence="1" id="KW-1133">Transmembrane helix</keyword>
<proteinExistence type="predicted"/>
<feature type="transmembrane region" description="Helical" evidence="1">
    <location>
        <begin position="38"/>
        <end position="60"/>
    </location>
</feature>
<protein>
    <submittedName>
        <fullName evidence="2">Uncharacterized protein</fullName>
    </submittedName>
</protein>
<sequence length="67" mass="7866">MKDKQRESLKRLLDNGRISLDEYDLMMRRIERPSEFEFYLKAAVVVLVMVLAVAMSVTLADWFSNLL</sequence>
<organism evidence="2 3">
    <name type="scientific">Edwardsiella phage PEi21</name>
    <dbReference type="NCBI Taxonomy" id="1325372"/>
    <lineage>
        <taxon>Viruses</taxon>
        <taxon>Duplodnaviria</taxon>
        <taxon>Heunggongvirae</taxon>
        <taxon>Uroviricota</taxon>
        <taxon>Caudoviricetes</taxon>
        <taxon>Yokohamavirus</taxon>
        <taxon>Yokohamavirus PEi21</taxon>
    </lineage>
</organism>
<reference evidence="2 3" key="1">
    <citation type="journal article" date="2014" name="Genome Announc.">
        <title>Complete Genome Sequence of the Edwardsiella ictaluri-Specific Bacteriophage PEi21, Isolated from River Water in Japan.</title>
        <authorList>
            <person name="Yasuike M."/>
            <person name="Kai W."/>
            <person name="Nakamura Y."/>
            <person name="Fujiwara A."/>
            <person name="Kawato Y."/>
            <person name="Hassan E.S."/>
            <person name="Mahmoud M.M."/>
            <person name="Nagai S."/>
            <person name="Kobayashi T."/>
            <person name="Ototake M."/>
            <person name="Nakai T."/>
        </authorList>
    </citation>
    <scope>NUCLEOTIDE SEQUENCE [LARGE SCALE GENOMIC DNA]</scope>
</reference>
<dbReference type="RefSeq" id="YP_008869271.1">
    <property type="nucleotide sequence ID" value="NC_021342.2"/>
</dbReference>
<accession>N0DSH0</accession>
<dbReference type="Proteomes" id="UP000012997">
    <property type="component" value="Segment"/>
</dbReference>
<evidence type="ECO:0000256" key="1">
    <source>
        <dbReference type="SAM" id="Phobius"/>
    </source>
</evidence>
<dbReference type="KEGG" id="vg:19592939"/>